<evidence type="ECO:0000313" key="1">
    <source>
        <dbReference type="EMBL" id="KKL74151.1"/>
    </source>
</evidence>
<organism evidence="1">
    <name type="scientific">marine sediment metagenome</name>
    <dbReference type="NCBI Taxonomy" id="412755"/>
    <lineage>
        <taxon>unclassified sequences</taxon>
        <taxon>metagenomes</taxon>
        <taxon>ecological metagenomes</taxon>
    </lineage>
</organism>
<comment type="caution">
    <text evidence="1">The sequence shown here is derived from an EMBL/GenBank/DDBJ whole genome shotgun (WGS) entry which is preliminary data.</text>
</comment>
<dbReference type="AlphaFoldDB" id="A0A0F9F6N4"/>
<reference evidence="1" key="1">
    <citation type="journal article" date="2015" name="Nature">
        <title>Complex archaea that bridge the gap between prokaryotes and eukaryotes.</title>
        <authorList>
            <person name="Spang A."/>
            <person name="Saw J.H."/>
            <person name="Jorgensen S.L."/>
            <person name="Zaremba-Niedzwiedzka K."/>
            <person name="Martijn J."/>
            <person name="Lind A.E."/>
            <person name="van Eijk R."/>
            <person name="Schleper C."/>
            <person name="Guy L."/>
            <person name="Ettema T.J."/>
        </authorList>
    </citation>
    <scope>NUCLEOTIDE SEQUENCE</scope>
</reference>
<evidence type="ECO:0008006" key="2">
    <source>
        <dbReference type="Google" id="ProtNLM"/>
    </source>
</evidence>
<dbReference type="EMBL" id="LAZR01024742">
    <property type="protein sequence ID" value="KKL74151.1"/>
    <property type="molecule type" value="Genomic_DNA"/>
</dbReference>
<gene>
    <name evidence="1" type="ORF">LCGC14_2067780</name>
</gene>
<feature type="non-terminal residue" evidence="1">
    <location>
        <position position="1"/>
    </location>
</feature>
<sequence>GILKAHQISDRLGKVEGLAKGLGAPERMNQQVAFLTMYGRARRLGLGDQQAATYGLLRGNVYSQFLGLITDQPTAFRKLDPTGMMFMFQRFPVKQAEMLIDLVKDRNFPGVAKFLSVNFLLGGMKAATLGTGGWLTFKVYKDIQAEYGTPVADMFHVGLPGLVGVDMSGSVTLVNPPFGETWQEKLGNLAAGPILSTASSIIGAAMSDNGIEPSSAKRAFSAMMQRIPLGKSINGFVRLLTGDFDFKDPAGRLRWKGDFKDAIRTMLGARPIAQANLDTFVGAILEMTEKRNEVLNFAALRFGQAKLAGMDIPEGMMKTIRAEVDNWNSLWPEFPISGDDIFTRATARQETALMSLRERILKSSPAALREGGMFSDLPRGGG</sequence>
<proteinExistence type="predicted"/>
<accession>A0A0F9F6N4</accession>
<protein>
    <recommendedName>
        <fullName evidence="2">Large polyvalent protein associated domain-containing protein</fullName>
    </recommendedName>
</protein>
<name>A0A0F9F6N4_9ZZZZ</name>